<dbReference type="HOGENOM" id="CLU_125038_0_0_1"/>
<keyword evidence="1" id="KW-0472">Membrane</keyword>
<keyword evidence="1" id="KW-1133">Transmembrane helix</keyword>
<name>A0A0D0C749_9AGAR</name>
<dbReference type="OrthoDB" id="3249498at2759"/>
<keyword evidence="3" id="KW-1185">Reference proteome</keyword>
<evidence type="ECO:0000256" key="1">
    <source>
        <dbReference type="SAM" id="Phobius"/>
    </source>
</evidence>
<evidence type="ECO:0000313" key="2">
    <source>
        <dbReference type="EMBL" id="KIK50533.1"/>
    </source>
</evidence>
<proteinExistence type="predicted"/>
<evidence type="ECO:0000313" key="3">
    <source>
        <dbReference type="Proteomes" id="UP000053593"/>
    </source>
</evidence>
<sequence length="136" mass="15636">MGFWIPELLLGFYSPVPVEWVARHIFFYEAICIVSAIHWYCTTMRADLTLTHRLHLTIFSNNMNTVDIFNSLHALPEYNPLLKYAIDFLLSLNVDICIVYIITEQNAIADALSCRDFSRALLLAPGLHIDLFFNPS</sequence>
<keyword evidence="1" id="KW-0812">Transmembrane</keyword>
<accession>A0A0D0C749</accession>
<reference evidence="2 3" key="1">
    <citation type="submission" date="2014-04" db="EMBL/GenBank/DDBJ databases">
        <title>Evolutionary Origins and Diversification of the Mycorrhizal Mutualists.</title>
        <authorList>
            <consortium name="DOE Joint Genome Institute"/>
            <consortium name="Mycorrhizal Genomics Consortium"/>
            <person name="Kohler A."/>
            <person name="Kuo A."/>
            <person name="Nagy L.G."/>
            <person name="Floudas D."/>
            <person name="Copeland A."/>
            <person name="Barry K.W."/>
            <person name="Cichocki N."/>
            <person name="Veneault-Fourrey C."/>
            <person name="LaButti K."/>
            <person name="Lindquist E.A."/>
            <person name="Lipzen A."/>
            <person name="Lundell T."/>
            <person name="Morin E."/>
            <person name="Murat C."/>
            <person name="Riley R."/>
            <person name="Ohm R."/>
            <person name="Sun H."/>
            <person name="Tunlid A."/>
            <person name="Henrissat B."/>
            <person name="Grigoriev I.V."/>
            <person name="Hibbett D.S."/>
            <person name="Martin F."/>
        </authorList>
    </citation>
    <scope>NUCLEOTIDE SEQUENCE [LARGE SCALE GENOMIC DNA]</scope>
    <source>
        <strain evidence="2 3">FD-317 M1</strain>
    </source>
</reference>
<feature type="transmembrane region" description="Helical" evidence="1">
    <location>
        <begin position="20"/>
        <end position="41"/>
    </location>
</feature>
<dbReference type="EMBL" id="KN834897">
    <property type="protein sequence ID" value="KIK50533.1"/>
    <property type="molecule type" value="Genomic_DNA"/>
</dbReference>
<organism evidence="2 3">
    <name type="scientific">Collybiopsis luxurians FD-317 M1</name>
    <dbReference type="NCBI Taxonomy" id="944289"/>
    <lineage>
        <taxon>Eukaryota</taxon>
        <taxon>Fungi</taxon>
        <taxon>Dikarya</taxon>
        <taxon>Basidiomycota</taxon>
        <taxon>Agaricomycotina</taxon>
        <taxon>Agaricomycetes</taxon>
        <taxon>Agaricomycetidae</taxon>
        <taxon>Agaricales</taxon>
        <taxon>Marasmiineae</taxon>
        <taxon>Omphalotaceae</taxon>
        <taxon>Collybiopsis</taxon>
        <taxon>Collybiopsis luxurians</taxon>
    </lineage>
</organism>
<dbReference type="AlphaFoldDB" id="A0A0D0C749"/>
<evidence type="ECO:0008006" key="4">
    <source>
        <dbReference type="Google" id="ProtNLM"/>
    </source>
</evidence>
<protein>
    <recommendedName>
        <fullName evidence="4">RNase H type-1 domain-containing protein</fullName>
    </recommendedName>
</protein>
<gene>
    <name evidence="2" type="ORF">GYMLUDRAFT_182628</name>
</gene>
<dbReference type="Proteomes" id="UP000053593">
    <property type="component" value="Unassembled WGS sequence"/>
</dbReference>